<dbReference type="EMBL" id="JABWDY010036531">
    <property type="protein sequence ID" value="KAF5181141.1"/>
    <property type="molecule type" value="Genomic_DNA"/>
</dbReference>
<sequence length="63" mass="6990">MSSRTQEYNDPRFLARHAFTSKISRGSVTNMDLGIDIPEMDIGCPLLAGYCTSFDVNVLFSTV</sequence>
<reference evidence="1 2" key="1">
    <citation type="submission" date="2020-06" db="EMBL/GenBank/DDBJ databases">
        <title>Transcriptomic and genomic resources for Thalictrum thalictroides and T. hernandezii: Facilitating candidate gene discovery in an emerging model plant lineage.</title>
        <authorList>
            <person name="Arias T."/>
            <person name="Riano-Pachon D.M."/>
            <person name="Di Stilio V.S."/>
        </authorList>
    </citation>
    <scope>NUCLEOTIDE SEQUENCE [LARGE SCALE GENOMIC DNA]</scope>
    <source>
        <strain evidence="2">cv. WT478/WT964</strain>
        <tissue evidence="1">Leaves</tissue>
    </source>
</reference>
<evidence type="ECO:0000313" key="1">
    <source>
        <dbReference type="EMBL" id="KAF5181141.1"/>
    </source>
</evidence>
<evidence type="ECO:0000313" key="2">
    <source>
        <dbReference type="Proteomes" id="UP000554482"/>
    </source>
</evidence>
<protein>
    <submittedName>
        <fullName evidence="1">Uncharacterized protein</fullName>
    </submittedName>
</protein>
<accession>A0A7J6V951</accession>
<gene>
    <name evidence="1" type="ORF">FRX31_029265</name>
</gene>
<keyword evidence="2" id="KW-1185">Reference proteome</keyword>
<organism evidence="1 2">
    <name type="scientific">Thalictrum thalictroides</name>
    <name type="common">Rue-anemone</name>
    <name type="synonym">Anemone thalictroides</name>
    <dbReference type="NCBI Taxonomy" id="46969"/>
    <lineage>
        <taxon>Eukaryota</taxon>
        <taxon>Viridiplantae</taxon>
        <taxon>Streptophyta</taxon>
        <taxon>Embryophyta</taxon>
        <taxon>Tracheophyta</taxon>
        <taxon>Spermatophyta</taxon>
        <taxon>Magnoliopsida</taxon>
        <taxon>Ranunculales</taxon>
        <taxon>Ranunculaceae</taxon>
        <taxon>Thalictroideae</taxon>
        <taxon>Thalictrum</taxon>
    </lineage>
</organism>
<dbReference type="Proteomes" id="UP000554482">
    <property type="component" value="Unassembled WGS sequence"/>
</dbReference>
<name>A0A7J6V951_THATH</name>
<proteinExistence type="predicted"/>
<comment type="caution">
    <text evidence="1">The sequence shown here is derived from an EMBL/GenBank/DDBJ whole genome shotgun (WGS) entry which is preliminary data.</text>
</comment>
<dbReference type="AlphaFoldDB" id="A0A7J6V951"/>